<evidence type="ECO:0000256" key="2">
    <source>
        <dbReference type="SAM" id="MobiDB-lite"/>
    </source>
</evidence>
<feature type="region of interest" description="Disordered" evidence="2">
    <location>
        <begin position="38"/>
        <end position="82"/>
    </location>
</feature>
<protein>
    <submittedName>
        <fullName evidence="3">Uncharacterized protein</fullName>
    </submittedName>
</protein>
<accession>A0ABY2Q474</accession>
<feature type="compositionally biased region" description="Polar residues" evidence="2">
    <location>
        <begin position="418"/>
        <end position="430"/>
    </location>
</feature>
<evidence type="ECO:0000256" key="1">
    <source>
        <dbReference type="SAM" id="Coils"/>
    </source>
</evidence>
<gene>
    <name evidence="3" type="ORF">E6C48_15710</name>
</gene>
<dbReference type="Proteomes" id="UP000306441">
    <property type="component" value="Unassembled WGS sequence"/>
</dbReference>
<feature type="region of interest" description="Disordered" evidence="2">
    <location>
        <begin position="418"/>
        <end position="457"/>
    </location>
</feature>
<feature type="compositionally biased region" description="Basic residues" evidence="2">
    <location>
        <begin position="442"/>
        <end position="457"/>
    </location>
</feature>
<keyword evidence="4" id="KW-1185">Reference proteome</keyword>
<proteinExistence type="predicted"/>
<evidence type="ECO:0000313" key="3">
    <source>
        <dbReference type="EMBL" id="THF56039.1"/>
    </source>
</evidence>
<reference evidence="3 4" key="1">
    <citation type="submission" date="2019-04" db="EMBL/GenBank/DDBJ databases">
        <title>Mesorhizobium composti sp. nov., isolated from compost.</title>
        <authorList>
            <person name="Lin S.-Y."/>
            <person name="Hameed A."/>
            <person name="Hsieh Y.-T."/>
            <person name="Young C.-C."/>
        </authorList>
    </citation>
    <scope>NUCLEOTIDE SEQUENCE [LARGE SCALE GENOMIC DNA]</scope>
    <source>
        <strain evidence="3 4">CC-YTH430</strain>
    </source>
</reference>
<evidence type="ECO:0000313" key="4">
    <source>
        <dbReference type="Proteomes" id="UP000306441"/>
    </source>
</evidence>
<dbReference type="RefSeq" id="WP_136358885.1">
    <property type="nucleotide sequence ID" value="NZ_SSNY01000009.1"/>
</dbReference>
<name>A0ABY2Q474_9HYPH</name>
<sequence length="457" mass="51202">MNLANILTRKSTMKRAFVALESDMDDILKEEFLLPAEMEESPAASEDAVAESVEDAGWKMAHEAEPTNGDEGRPSEDAPQERMTAHAQARIADIAAFEEARSAMQEQLDAIGAALTKMQSSHRLDREFLDDCYADVRRANELEHAAAALSSENRKLTDRLDKLEKLRGRYEQLAEVLKRREAKALAEAEQMREELASARIEAIDARGVASRAEMAQSDMHTALAAKNSEAERFMRENELLREKNVSLSLDLDKALQRQAETRRKFEDLSSLHAGESARMAKMAARLASEEKEANRLQQFADSLEQKLIEANEAATRLNREMDEREDIYQSELHALRAEIQSLVSRVQAGVSDQNETTAEIAALNARLTESDTQRAFAERKLADTIAETQTEKARQSSLHERQVKEMLAKIETLNRTVASLRQQRTETTNGKGDLPEPYAPRSRARAAAGRKRARASV</sequence>
<organism evidence="3 4">
    <name type="scientific">Ollibium composti</name>
    <dbReference type="NCBI Taxonomy" id="2675109"/>
    <lineage>
        <taxon>Bacteria</taxon>
        <taxon>Pseudomonadati</taxon>
        <taxon>Pseudomonadota</taxon>
        <taxon>Alphaproteobacteria</taxon>
        <taxon>Hyphomicrobiales</taxon>
        <taxon>Phyllobacteriaceae</taxon>
        <taxon>Ollibium</taxon>
    </lineage>
</organism>
<feature type="compositionally biased region" description="Basic and acidic residues" evidence="2">
    <location>
        <begin position="56"/>
        <end position="82"/>
    </location>
</feature>
<dbReference type="EMBL" id="SSNY01000009">
    <property type="protein sequence ID" value="THF56039.1"/>
    <property type="molecule type" value="Genomic_DNA"/>
</dbReference>
<comment type="caution">
    <text evidence="3">The sequence shown here is derived from an EMBL/GenBank/DDBJ whole genome shotgun (WGS) entry which is preliminary data.</text>
</comment>
<feature type="coiled-coil region" evidence="1">
    <location>
        <begin position="139"/>
        <end position="257"/>
    </location>
</feature>
<keyword evidence="1" id="KW-0175">Coiled coil</keyword>